<feature type="domain" description="KIB1-4 beta-propeller" evidence="2">
    <location>
        <begin position="107"/>
        <end position="387"/>
    </location>
</feature>
<evidence type="ECO:0000313" key="4">
    <source>
        <dbReference type="Proteomes" id="UP001341281"/>
    </source>
</evidence>
<dbReference type="Pfam" id="PF03478">
    <property type="entry name" value="Beta-prop_KIB1-4"/>
    <property type="match status" value="1"/>
</dbReference>
<keyword evidence="4" id="KW-1185">Reference proteome</keyword>
<proteinExistence type="predicted"/>
<sequence>MEQGGGKIPSTPTSTSTVSRKPPVSPRAAAALRSWGDIPDNILVCVSAFLRCRADRVHMACVNRQWWAAVRGVRRPPPPLLPPLPLLPPQLPWLIFPGTTESPTFYSPLTGRHHRLCGLPHDVRAARCCGSGDGGWLVLALNSRHAHALYNLDTSQRIPLPPGFRTPRNADFPLVVRAATLSAAPSPGVPYMVAAIVLVANGSTAAFWTEGSPSWFAPGGPPRPQDVIFYVGGFYFVGADEGVVTFYPYVAPNGDVTFARLDYEMQQRGDYNDDLGFVGNHGKMTRYLVVSQGLLLMVVRYVYDHDGGIGGTTEMIRVFRFLVTGPLADPAQPPLATWVSLGNELGGRMLFLGRGCSRCFEVARYDGFQESMIYFLDEGFVSVLSADGRRLYSFSDMGRYSMEETATEPWPPGRCPSTSDNAPPTWWLH</sequence>
<dbReference type="EMBL" id="CP144748">
    <property type="protein sequence ID" value="WVZ69936.1"/>
    <property type="molecule type" value="Genomic_DNA"/>
</dbReference>
<dbReference type="PANTHER" id="PTHR33110">
    <property type="entry name" value="F-BOX/KELCH-REPEAT PROTEIN-RELATED"/>
    <property type="match status" value="1"/>
</dbReference>
<protein>
    <recommendedName>
        <fullName evidence="2">KIB1-4 beta-propeller domain-containing protein</fullName>
    </recommendedName>
</protein>
<feature type="region of interest" description="Disordered" evidence="1">
    <location>
        <begin position="405"/>
        <end position="429"/>
    </location>
</feature>
<evidence type="ECO:0000313" key="3">
    <source>
        <dbReference type="EMBL" id="WVZ69936.1"/>
    </source>
</evidence>
<organism evidence="3 4">
    <name type="scientific">Paspalum notatum var. saurae</name>
    <dbReference type="NCBI Taxonomy" id="547442"/>
    <lineage>
        <taxon>Eukaryota</taxon>
        <taxon>Viridiplantae</taxon>
        <taxon>Streptophyta</taxon>
        <taxon>Embryophyta</taxon>
        <taxon>Tracheophyta</taxon>
        <taxon>Spermatophyta</taxon>
        <taxon>Magnoliopsida</taxon>
        <taxon>Liliopsida</taxon>
        <taxon>Poales</taxon>
        <taxon>Poaceae</taxon>
        <taxon>PACMAD clade</taxon>
        <taxon>Panicoideae</taxon>
        <taxon>Andropogonodae</taxon>
        <taxon>Paspaleae</taxon>
        <taxon>Paspalinae</taxon>
        <taxon>Paspalum</taxon>
    </lineage>
</organism>
<dbReference type="Proteomes" id="UP001341281">
    <property type="component" value="Chromosome 04"/>
</dbReference>
<dbReference type="AlphaFoldDB" id="A0AAQ3WQQ9"/>
<dbReference type="PANTHER" id="PTHR33110:SF97">
    <property type="entry name" value="DUF295 DOMAIN-CONTAINING PROTEIN"/>
    <property type="match status" value="1"/>
</dbReference>
<evidence type="ECO:0000256" key="1">
    <source>
        <dbReference type="SAM" id="MobiDB-lite"/>
    </source>
</evidence>
<gene>
    <name evidence="3" type="ORF">U9M48_018650</name>
</gene>
<evidence type="ECO:0000259" key="2">
    <source>
        <dbReference type="Pfam" id="PF03478"/>
    </source>
</evidence>
<dbReference type="CDD" id="cd09917">
    <property type="entry name" value="F-box_SF"/>
    <property type="match status" value="1"/>
</dbReference>
<feature type="compositionally biased region" description="Low complexity" evidence="1">
    <location>
        <begin position="9"/>
        <end position="22"/>
    </location>
</feature>
<feature type="region of interest" description="Disordered" evidence="1">
    <location>
        <begin position="1"/>
        <end position="25"/>
    </location>
</feature>
<reference evidence="3 4" key="1">
    <citation type="submission" date="2024-02" db="EMBL/GenBank/DDBJ databases">
        <title>High-quality chromosome-scale genome assembly of Pensacola bahiagrass (Paspalum notatum Flugge var. saurae).</title>
        <authorList>
            <person name="Vega J.M."/>
            <person name="Podio M."/>
            <person name="Orjuela J."/>
            <person name="Siena L.A."/>
            <person name="Pessino S.C."/>
            <person name="Combes M.C."/>
            <person name="Mariac C."/>
            <person name="Albertini E."/>
            <person name="Pupilli F."/>
            <person name="Ortiz J.P.A."/>
            <person name="Leblanc O."/>
        </authorList>
    </citation>
    <scope>NUCLEOTIDE SEQUENCE [LARGE SCALE GENOMIC DNA]</scope>
    <source>
        <strain evidence="3">R1</strain>
        <tissue evidence="3">Leaf</tissue>
    </source>
</reference>
<accession>A0AAQ3WQQ9</accession>
<name>A0AAQ3WQQ9_PASNO</name>
<dbReference type="InterPro" id="IPR005174">
    <property type="entry name" value="KIB1-4_b-propeller"/>
</dbReference>